<sequence length="78" mass="8973">MIRLKWLKILLALIVIGISSYGLVTNDYSYNFLSIFFLGVFFLILGFENLKNKKSQGVSIFSIIVSIFLFFVTCISFF</sequence>
<feature type="transmembrane region" description="Helical" evidence="1">
    <location>
        <begin position="30"/>
        <end position="47"/>
    </location>
</feature>
<dbReference type="Proteomes" id="UP001595978">
    <property type="component" value="Unassembled WGS sequence"/>
</dbReference>
<accession>A0ABW0RDV3</accession>
<evidence type="ECO:0000256" key="1">
    <source>
        <dbReference type="SAM" id="Phobius"/>
    </source>
</evidence>
<proteinExistence type="predicted"/>
<keyword evidence="1" id="KW-0812">Transmembrane</keyword>
<protein>
    <submittedName>
        <fullName evidence="2">DUF3953 domain-containing protein</fullName>
    </submittedName>
</protein>
<feature type="transmembrane region" description="Helical" evidence="1">
    <location>
        <begin position="59"/>
        <end position="77"/>
    </location>
</feature>
<evidence type="ECO:0000313" key="2">
    <source>
        <dbReference type="EMBL" id="MFC5541630.1"/>
    </source>
</evidence>
<reference evidence="3" key="1">
    <citation type="journal article" date="2019" name="Int. J. Syst. Evol. Microbiol.">
        <title>The Global Catalogue of Microorganisms (GCM) 10K type strain sequencing project: providing services to taxonomists for standard genome sequencing and annotation.</title>
        <authorList>
            <consortium name="The Broad Institute Genomics Platform"/>
            <consortium name="The Broad Institute Genome Sequencing Center for Infectious Disease"/>
            <person name="Wu L."/>
            <person name="Ma J."/>
        </authorList>
    </citation>
    <scope>NUCLEOTIDE SEQUENCE [LARGE SCALE GENOMIC DNA]</scope>
    <source>
        <strain evidence="3">CCUG 56331</strain>
    </source>
</reference>
<dbReference type="RefSeq" id="WP_390309326.1">
    <property type="nucleotide sequence ID" value="NZ_JBHSNQ010000066.1"/>
</dbReference>
<name>A0ABW0RDV3_9BACL</name>
<dbReference type="InterPro" id="IPR025018">
    <property type="entry name" value="DUF3953"/>
</dbReference>
<dbReference type="Pfam" id="PF13129">
    <property type="entry name" value="DUF3953"/>
    <property type="match status" value="1"/>
</dbReference>
<keyword evidence="1" id="KW-1133">Transmembrane helix</keyword>
<keyword evidence="1" id="KW-0472">Membrane</keyword>
<comment type="caution">
    <text evidence="2">The sequence shown here is derived from an EMBL/GenBank/DDBJ whole genome shotgun (WGS) entry which is preliminary data.</text>
</comment>
<keyword evidence="3" id="KW-1185">Reference proteome</keyword>
<feature type="transmembrane region" description="Helical" evidence="1">
    <location>
        <begin position="7"/>
        <end position="24"/>
    </location>
</feature>
<dbReference type="EMBL" id="JBHSNQ010000066">
    <property type="protein sequence ID" value="MFC5541630.1"/>
    <property type="molecule type" value="Genomic_DNA"/>
</dbReference>
<organism evidence="2 3">
    <name type="scientific">Ureibacillus suwonensis</name>
    <dbReference type="NCBI Taxonomy" id="313007"/>
    <lineage>
        <taxon>Bacteria</taxon>
        <taxon>Bacillati</taxon>
        <taxon>Bacillota</taxon>
        <taxon>Bacilli</taxon>
        <taxon>Bacillales</taxon>
        <taxon>Caryophanaceae</taxon>
        <taxon>Ureibacillus</taxon>
    </lineage>
</organism>
<evidence type="ECO:0000313" key="3">
    <source>
        <dbReference type="Proteomes" id="UP001595978"/>
    </source>
</evidence>
<gene>
    <name evidence="2" type="ORF">ACFPOH_07635</name>
</gene>